<organism evidence="5 6">
    <name type="scientific">Kitasatospora kifunensis</name>
    <name type="common">Streptomyces kifunensis</name>
    <dbReference type="NCBI Taxonomy" id="58351"/>
    <lineage>
        <taxon>Bacteria</taxon>
        <taxon>Bacillati</taxon>
        <taxon>Actinomycetota</taxon>
        <taxon>Actinomycetes</taxon>
        <taxon>Kitasatosporales</taxon>
        <taxon>Streptomycetaceae</taxon>
        <taxon>Kitasatospora</taxon>
    </lineage>
</organism>
<dbReference type="Pfam" id="PF13828">
    <property type="entry name" value="DUF4190"/>
    <property type="match status" value="1"/>
</dbReference>
<protein>
    <recommendedName>
        <fullName evidence="7">DUF4190 domain-containing protein</fullName>
    </recommendedName>
</protein>
<keyword evidence="6" id="KW-1185">Reference proteome</keyword>
<dbReference type="InterPro" id="IPR025241">
    <property type="entry name" value="DUF4190"/>
</dbReference>
<dbReference type="Proteomes" id="UP000540506">
    <property type="component" value="Unassembled WGS sequence"/>
</dbReference>
<reference evidence="5 6" key="1">
    <citation type="submission" date="2020-08" db="EMBL/GenBank/DDBJ databases">
        <title>Sequencing the genomes of 1000 actinobacteria strains.</title>
        <authorList>
            <person name="Klenk H.-P."/>
        </authorList>
    </citation>
    <scope>NUCLEOTIDE SEQUENCE [LARGE SCALE GENOMIC DNA]</scope>
    <source>
        <strain evidence="5 6">DSM 41654</strain>
    </source>
</reference>
<feature type="region of interest" description="Disordered" evidence="1">
    <location>
        <begin position="416"/>
        <end position="438"/>
    </location>
</feature>
<evidence type="ECO:0000259" key="4">
    <source>
        <dbReference type="Pfam" id="PF13845"/>
    </source>
</evidence>
<comment type="caution">
    <text evidence="5">The sequence shown here is derived from an EMBL/GenBank/DDBJ whole genome shotgun (WGS) entry which is preliminary data.</text>
</comment>
<feature type="compositionally biased region" description="Low complexity" evidence="1">
    <location>
        <begin position="23"/>
        <end position="58"/>
    </location>
</feature>
<feature type="region of interest" description="Disordered" evidence="1">
    <location>
        <begin position="1"/>
        <end position="66"/>
    </location>
</feature>
<evidence type="ECO:0000259" key="3">
    <source>
        <dbReference type="Pfam" id="PF13828"/>
    </source>
</evidence>
<dbReference type="RefSeq" id="WP_184935809.1">
    <property type="nucleotide sequence ID" value="NZ_JACHJV010000001.1"/>
</dbReference>
<feature type="domain" description="DUF4190" evidence="3">
    <location>
        <begin position="107"/>
        <end position="160"/>
    </location>
</feature>
<feature type="domain" description="Septum formation-related" evidence="4">
    <location>
        <begin position="191"/>
        <end position="285"/>
    </location>
</feature>
<dbReference type="EMBL" id="JACHJV010000001">
    <property type="protein sequence ID" value="MBB4923758.1"/>
    <property type="molecule type" value="Genomic_DNA"/>
</dbReference>
<evidence type="ECO:0000313" key="5">
    <source>
        <dbReference type="EMBL" id="MBB4923758.1"/>
    </source>
</evidence>
<feature type="transmembrane region" description="Helical" evidence="2">
    <location>
        <begin position="106"/>
        <end position="132"/>
    </location>
</feature>
<sequence>MTAEDNRDAMPQDVGSLTKEPVDATPVPAAAVDEAPVPGPADAAPEVNPYAPPTDAAAPPYPAAPGPYEAGRPGPYPPYGAQGGYGGYGPWGLAPYPPPPSGYNGFAIAALVTALTCVLWPLAIAFAITGLVQVRKRNQRGTGLAVSGLLISSLGLLLTIGLVVGATLDGATGGSLAGGGVRSAADLAIGDCFDKVPGGQVKRVSCATAHDGEAVGHTLFTGQAYPDAAERKRQVGEVCGRMAQNYAMDNWAVPDGVVVHYFYPEPDSWADGDRDATCFLTDPDKQQTGSLRRDASDSTSAQLAYLKAMDAIDEAAGERPSGSATDDPAGYRSWSADLAKVLSAQTTALDAGSWDPDVRTALNAQLAELRQRIPALQQAARSITMDDLASAIALADQHRGYDQQKAVRRLLQLSTDESWLDQPAQGGGSPPSDGAQSV</sequence>
<dbReference type="Pfam" id="PF13845">
    <property type="entry name" value="Septum_form"/>
    <property type="match status" value="1"/>
</dbReference>
<dbReference type="AlphaFoldDB" id="A0A7W7VVC9"/>
<name>A0A7W7VVC9_KITKI</name>
<keyword evidence="2" id="KW-0472">Membrane</keyword>
<feature type="compositionally biased region" description="Basic and acidic residues" evidence="1">
    <location>
        <begin position="1"/>
        <end position="10"/>
    </location>
</feature>
<accession>A0A7W7VVC9</accession>
<dbReference type="InterPro" id="IPR026004">
    <property type="entry name" value="Septum_form"/>
</dbReference>
<feature type="transmembrane region" description="Helical" evidence="2">
    <location>
        <begin position="144"/>
        <end position="168"/>
    </location>
</feature>
<evidence type="ECO:0008006" key="7">
    <source>
        <dbReference type="Google" id="ProtNLM"/>
    </source>
</evidence>
<evidence type="ECO:0000313" key="6">
    <source>
        <dbReference type="Proteomes" id="UP000540506"/>
    </source>
</evidence>
<proteinExistence type="predicted"/>
<keyword evidence="2" id="KW-0812">Transmembrane</keyword>
<gene>
    <name evidence="5" type="ORF">FHR34_002751</name>
</gene>
<keyword evidence="2" id="KW-1133">Transmembrane helix</keyword>
<evidence type="ECO:0000256" key="2">
    <source>
        <dbReference type="SAM" id="Phobius"/>
    </source>
</evidence>
<evidence type="ECO:0000256" key="1">
    <source>
        <dbReference type="SAM" id="MobiDB-lite"/>
    </source>
</evidence>